<keyword evidence="1" id="KW-1133">Transmembrane helix</keyword>
<dbReference type="AlphaFoldDB" id="A0AAU7VQZ8"/>
<dbReference type="EMBL" id="CP158357">
    <property type="protein sequence ID" value="XBX76752.1"/>
    <property type="molecule type" value="Genomic_DNA"/>
</dbReference>
<sequence>MSDRHDGGQPSISMRIRVWLSLGIALGLGSVGTMALWSTTASARPGTLTAGLLDITVNDFLSGAADRNGTRTEVGWTMSDMLPGEQQAVSLKVGNNGQGNLPVDFRLAAYAAGTLGPAIRVTVYDGGTPTNTAPAANVYRTASCVGGTLVGTMNQPLGASAATATLLDASKQTLAVSQTHTYCLLVGLDDSAATRNNAALRDAKATLFFLVNGTQVGVAP</sequence>
<gene>
    <name evidence="2" type="ORF">ABS642_12615</name>
</gene>
<evidence type="ECO:0000256" key="1">
    <source>
        <dbReference type="SAM" id="Phobius"/>
    </source>
</evidence>
<evidence type="ECO:0008006" key="3">
    <source>
        <dbReference type="Google" id="ProtNLM"/>
    </source>
</evidence>
<dbReference type="RefSeq" id="WP_350350344.1">
    <property type="nucleotide sequence ID" value="NZ_CP158357.1"/>
</dbReference>
<feature type="transmembrane region" description="Helical" evidence="1">
    <location>
        <begin position="18"/>
        <end position="37"/>
    </location>
</feature>
<organism evidence="2">
    <name type="scientific">Microbacterium sp. A8/3-1</name>
    <dbReference type="NCBI Taxonomy" id="3160749"/>
    <lineage>
        <taxon>Bacteria</taxon>
        <taxon>Bacillati</taxon>
        <taxon>Actinomycetota</taxon>
        <taxon>Actinomycetes</taxon>
        <taxon>Micrococcales</taxon>
        <taxon>Microbacteriaceae</taxon>
        <taxon>Microbacterium</taxon>
    </lineage>
</organism>
<name>A0AAU7VQZ8_9MICO</name>
<proteinExistence type="predicted"/>
<reference evidence="2" key="1">
    <citation type="submission" date="2024-06" db="EMBL/GenBank/DDBJ databases">
        <title>Draft genome sequence of Microbacterium sp. strain A8/3-1, isolated from Oxytropis tragacanthoides Fisch. ex DC. Root nodules in the Altai region of Russia.</title>
        <authorList>
            <person name="Sazanova A."/>
            <person name="Guro P."/>
            <person name="Kuznetsova I."/>
            <person name="Belimov A."/>
            <person name="Safronova V."/>
        </authorList>
    </citation>
    <scope>NUCLEOTIDE SEQUENCE</scope>
    <source>
        <strain evidence="2">A8/3-1</strain>
    </source>
</reference>
<protein>
    <recommendedName>
        <fullName evidence="3">Ribosomally synthesized peptide with SipW-like signal peptide</fullName>
    </recommendedName>
</protein>
<keyword evidence="1" id="KW-0472">Membrane</keyword>
<evidence type="ECO:0000313" key="2">
    <source>
        <dbReference type="EMBL" id="XBX76752.1"/>
    </source>
</evidence>
<accession>A0AAU7VQZ8</accession>
<keyword evidence="1" id="KW-0812">Transmembrane</keyword>